<comment type="caution">
    <text evidence="3">The sequence shown here is derived from an EMBL/GenBank/DDBJ whole genome shotgun (WGS) entry which is preliminary data.</text>
</comment>
<accession>A0A2P6N4K3</accession>
<keyword evidence="2" id="KW-1133">Transmembrane helix</keyword>
<dbReference type="Proteomes" id="UP000241769">
    <property type="component" value="Unassembled WGS sequence"/>
</dbReference>
<evidence type="ECO:0000256" key="2">
    <source>
        <dbReference type="SAM" id="Phobius"/>
    </source>
</evidence>
<dbReference type="InParanoid" id="A0A2P6N4K3"/>
<keyword evidence="2" id="KW-0812">Transmembrane</keyword>
<sequence>MSTSEELIANLQKEYGEIQKQVDLIDDAITKEQEPYIRARKKKEKAVLEEQLEKKKREIKSIRWENTKRALLSVLILVVLAVIADSLGMIDLSKIIHDILYPQTHRRI</sequence>
<feature type="coiled-coil region" evidence="1">
    <location>
        <begin position="1"/>
        <end position="65"/>
    </location>
</feature>
<proteinExistence type="predicted"/>
<evidence type="ECO:0000256" key="1">
    <source>
        <dbReference type="SAM" id="Coils"/>
    </source>
</evidence>
<gene>
    <name evidence="3" type="ORF">PROFUN_01059</name>
</gene>
<dbReference type="Pfam" id="PF15188">
    <property type="entry name" value="CCDC-167"/>
    <property type="match status" value="1"/>
</dbReference>
<name>A0A2P6N4K3_9EUKA</name>
<reference evidence="3 4" key="1">
    <citation type="journal article" date="2018" name="Genome Biol. Evol.">
        <title>Multiple Roots of Fruiting Body Formation in Amoebozoa.</title>
        <authorList>
            <person name="Hillmann F."/>
            <person name="Forbes G."/>
            <person name="Novohradska S."/>
            <person name="Ferling I."/>
            <person name="Riege K."/>
            <person name="Groth M."/>
            <person name="Westermann M."/>
            <person name="Marz M."/>
            <person name="Spaller T."/>
            <person name="Winckler T."/>
            <person name="Schaap P."/>
            <person name="Glockner G."/>
        </authorList>
    </citation>
    <scope>NUCLEOTIDE SEQUENCE [LARGE SCALE GENOMIC DNA]</scope>
    <source>
        <strain evidence="3 4">Jena</strain>
    </source>
</reference>
<organism evidence="3 4">
    <name type="scientific">Planoprotostelium fungivorum</name>
    <dbReference type="NCBI Taxonomy" id="1890364"/>
    <lineage>
        <taxon>Eukaryota</taxon>
        <taxon>Amoebozoa</taxon>
        <taxon>Evosea</taxon>
        <taxon>Variosea</taxon>
        <taxon>Cavosteliida</taxon>
        <taxon>Cavosteliaceae</taxon>
        <taxon>Planoprotostelium</taxon>
    </lineage>
</organism>
<evidence type="ECO:0000313" key="3">
    <source>
        <dbReference type="EMBL" id="PRP78886.1"/>
    </source>
</evidence>
<dbReference type="EMBL" id="MDYQ01000207">
    <property type="protein sequence ID" value="PRP78886.1"/>
    <property type="molecule type" value="Genomic_DNA"/>
</dbReference>
<evidence type="ECO:0000313" key="4">
    <source>
        <dbReference type="Proteomes" id="UP000241769"/>
    </source>
</evidence>
<keyword evidence="4" id="KW-1185">Reference proteome</keyword>
<dbReference type="InterPro" id="IPR028194">
    <property type="entry name" value="CC167"/>
</dbReference>
<keyword evidence="2" id="KW-0472">Membrane</keyword>
<protein>
    <submittedName>
        <fullName evidence="3">Uncharacterized protein</fullName>
    </submittedName>
</protein>
<feature type="transmembrane region" description="Helical" evidence="2">
    <location>
        <begin position="70"/>
        <end position="90"/>
    </location>
</feature>
<dbReference type="AlphaFoldDB" id="A0A2P6N4K3"/>
<keyword evidence="1" id="KW-0175">Coiled coil</keyword>